<reference evidence="1 2" key="1">
    <citation type="journal article" date="2014" name="PLoS ONE">
        <title>Global Analysis of Gene Expression Profiles in Physic Nut (Jatropha curcas L.) Seedlings Exposed to Salt Stress.</title>
        <authorList>
            <person name="Zhang L."/>
            <person name="Zhang C."/>
            <person name="Wu P."/>
            <person name="Chen Y."/>
            <person name="Li M."/>
            <person name="Jiang H."/>
            <person name="Wu G."/>
        </authorList>
    </citation>
    <scope>NUCLEOTIDE SEQUENCE [LARGE SCALE GENOMIC DNA]</scope>
    <source>
        <strain evidence="2">cv. GZQX0401</strain>
        <tissue evidence="1">Young leaves</tissue>
    </source>
</reference>
<proteinExistence type="predicted"/>
<accession>A0A067KAZ7</accession>
<organism evidence="1 2">
    <name type="scientific">Jatropha curcas</name>
    <name type="common">Barbados nut</name>
    <dbReference type="NCBI Taxonomy" id="180498"/>
    <lineage>
        <taxon>Eukaryota</taxon>
        <taxon>Viridiplantae</taxon>
        <taxon>Streptophyta</taxon>
        <taxon>Embryophyta</taxon>
        <taxon>Tracheophyta</taxon>
        <taxon>Spermatophyta</taxon>
        <taxon>Magnoliopsida</taxon>
        <taxon>eudicotyledons</taxon>
        <taxon>Gunneridae</taxon>
        <taxon>Pentapetalae</taxon>
        <taxon>rosids</taxon>
        <taxon>fabids</taxon>
        <taxon>Malpighiales</taxon>
        <taxon>Euphorbiaceae</taxon>
        <taxon>Crotonoideae</taxon>
        <taxon>Jatropheae</taxon>
        <taxon>Jatropha</taxon>
    </lineage>
</organism>
<dbReference type="EMBL" id="KK914591">
    <property type="protein sequence ID" value="KDP32183.1"/>
    <property type="molecule type" value="Genomic_DNA"/>
</dbReference>
<sequence length="79" mass="9332">MVANRLKDDECKLDYEKISWKIALLEEVKLNEKNEPKKNDIELMHVKFGEWQRNCCINFLIAMDLSKIVIFSSILSMKV</sequence>
<evidence type="ECO:0000313" key="2">
    <source>
        <dbReference type="Proteomes" id="UP000027138"/>
    </source>
</evidence>
<protein>
    <submittedName>
        <fullName evidence="1">Uncharacterized protein</fullName>
    </submittedName>
</protein>
<dbReference type="Proteomes" id="UP000027138">
    <property type="component" value="Unassembled WGS sequence"/>
</dbReference>
<gene>
    <name evidence="1" type="ORF">JCGZ_14868</name>
</gene>
<dbReference type="AlphaFoldDB" id="A0A067KAZ7"/>
<name>A0A067KAZ7_JATCU</name>
<keyword evidence="2" id="KW-1185">Reference proteome</keyword>
<evidence type="ECO:0000313" key="1">
    <source>
        <dbReference type="EMBL" id="KDP32183.1"/>
    </source>
</evidence>